<dbReference type="PROSITE" id="PS50928">
    <property type="entry name" value="ABC_TM1"/>
    <property type="match status" value="1"/>
</dbReference>
<sequence>MSRRVRRNLAAYLMLLPTLVLLGVFTIYPIVNSFIISFYDWDMMSPVKRFVGLQNYQHILADPLFRRAFGNTLLYVVCFVPSVLLLGLLAAVLLNAKIRFRAAFRTTLFLPYITSLAATGIVWSWIFNGQYGLLNYVLSWVGIHGVDWLNNARYTMFNLVLFGVWQNVGYVAVIFLAGLQNISREYYESASVDGASAWRKFRHITWPLLSPTSYFLLLLTTIEAFKVFLQVYVLYGESPGPNDSGLTLLYYMFNEGFSDFKMGYACAAAYVLFLIIFIFTLLQMSLSRRVNYSA</sequence>
<feature type="transmembrane region" description="Helical" evidence="7">
    <location>
        <begin position="214"/>
        <end position="235"/>
    </location>
</feature>
<protein>
    <submittedName>
        <fullName evidence="9">Sugar ABC transporter permease</fullName>
    </submittedName>
</protein>
<dbReference type="InterPro" id="IPR000515">
    <property type="entry name" value="MetI-like"/>
</dbReference>
<evidence type="ECO:0000256" key="2">
    <source>
        <dbReference type="ARBA" id="ARBA00022448"/>
    </source>
</evidence>
<comment type="similarity">
    <text evidence="7">Belongs to the binding-protein-dependent transport system permease family.</text>
</comment>
<dbReference type="PANTHER" id="PTHR30193:SF37">
    <property type="entry name" value="INNER MEMBRANE ABC TRANSPORTER PERMEASE PROTEIN YCJO"/>
    <property type="match status" value="1"/>
</dbReference>
<evidence type="ECO:0000313" key="9">
    <source>
        <dbReference type="EMBL" id="MFB5191940.1"/>
    </source>
</evidence>
<dbReference type="CDD" id="cd06261">
    <property type="entry name" value="TM_PBP2"/>
    <property type="match status" value="1"/>
</dbReference>
<keyword evidence="3" id="KW-1003">Cell membrane</keyword>
<dbReference type="Proteomes" id="UP001579974">
    <property type="component" value="Unassembled WGS sequence"/>
</dbReference>
<comment type="caution">
    <text evidence="9">The sequence shown here is derived from an EMBL/GenBank/DDBJ whole genome shotgun (WGS) entry which is preliminary data.</text>
</comment>
<name>A0ABV5AJG1_9BACL</name>
<evidence type="ECO:0000313" key="10">
    <source>
        <dbReference type="Proteomes" id="UP001579974"/>
    </source>
</evidence>
<feature type="domain" description="ABC transmembrane type-1" evidence="8">
    <location>
        <begin position="69"/>
        <end position="283"/>
    </location>
</feature>
<feature type="transmembrane region" description="Helical" evidence="7">
    <location>
        <begin position="262"/>
        <end position="282"/>
    </location>
</feature>
<evidence type="ECO:0000256" key="4">
    <source>
        <dbReference type="ARBA" id="ARBA00022692"/>
    </source>
</evidence>
<keyword evidence="5 7" id="KW-1133">Transmembrane helix</keyword>
<evidence type="ECO:0000256" key="3">
    <source>
        <dbReference type="ARBA" id="ARBA00022475"/>
    </source>
</evidence>
<keyword evidence="4 7" id="KW-0812">Transmembrane</keyword>
<organism evidence="9 10">
    <name type="scientific">Alicyclobacillus fastidiosus</name>
    <dbReference type="NCBI Taxonomy" id="392011"/>
    <lineage>
        <taxon>Bacteria</taxon>
        <taxon>Bacillati</taxon>
        <taxon>Bacillota</taxon>
        <taxon>Bacilli</taxon>
        <taxon>Bacillales</taxon>
        <taxon>Alicyclobacillaceae</taxon>
        <taxon>Alicyclobacillus</taxon>
    </lineage>
</organism>
<feature type="transmembrane region" description="Helical" evidence="7">
    <location>
        <begin position="108"/>
        <end position="126"/>
    </location>
</feature>
<evidence type="ECO:0000259" key="8">
    <source>
        <dbReference type="PROSITE" id="PS50928"/>
    </source>
</evidence>
<comment type="subcellular location">
    <subcellularLocation>
        <location evidence="1 7">Cell membrane</location>
        <topology evidence="1 7">Multi-pass membrane protein</topology>
    </subcellularLocation>
</comment>
<gene>
    <name evidence="9" type="ORF">KKP3000_000729</name>
</gene>
<accession>A0ABV5AJG1</accession>
<dbReference type="SUPFAM" id="SSF160964">
    <property type="entry name" value="MalF N-terminal region-like"/>
    <property type="match status" value="1"/>
</dbReference>
<evidence type="ECO:0000256" key="7">
    <source>
        <dbReference type="RuleBase" id="RU363032"/>
    </source>
</evidence>
<dbReference type="RefSeq" id="WP_275475052.1">
    <property type="nucleotide sequence ID" value="NZ_CP162940.1"/>
</dbReference>
<keyword evidence="10" id="KW-1185">Reference proteome</keyword>
<dbReference type="InterPro" id="IPR051393">
    <property type="entry name" value="ABC_transporter_permease"/>
</dbReference>
<reference evidence="9 10" key="1">
    <citation type="journal article" date="2024" name="Int. J. Mol. Sci.">
        <title>Exploration of Alicyclobacillus spp. Genome in Search of Antibiotic Resistance.</title>
        <authorList>
            <person name="Bucka-Kolendo J."/>
            <person name="Kiousi D.E."/>
            <person name="Dekowska A."/>
            <person name="Mikolajczuk-Szczyrba A."/>
            <person name="Karadedos D.M."/>
            <person name="Michael P."/>
            <person name="Galanis A."/>
            <person name="Sokolowska B."/>
        </authorList>
    </citation>
    <scope>NUCLEOTIDE SEQUENCE [LARGE SCALE GENOMIC DNA]</scope>
    <source>
        <strain evidence="9 10">KKP 3000</strain>
    </source>
</reference>
<dbReference type="EMBL" id="JBDXSU010000015">
    <property type="protein sequence ID" value="MFB5191940.1"/>
    <property type="molecule type" value="Genomic_DNA"/>
</dbReference>
<dbReference type="SUPFAM" id="SSF161098">
    <property type="entry name" value="MetI-like"/>
    <property type="match status" value="1"/>
</dbReference>
<evidence type="ECO:0000256" key="6">
    <source>
        <dbReference type="ARBA" id="ARBA00023136"/>
    </source>
</evidence>
<dbReference type="PANTHER" id="PTHR30193">
    <property type="entry name" value="ABC TRANSPORTER PERMEASE PROTEIN"/>
    <property type="match status" value="1"/>
</dbReference>
<proteinExistence type="inferred from homology"/>
<keyword evidence="2 7" id="KW-0813">Transport</keyword>
<dbReference type="Gene3D" id="1.10.3720.10">
    <property type="entry name" value="MetI-like"/>
    <property type="match status" value="1"/>
</dbReference>
<feature type="transmembrane region" description="Helical" evidence="7">
    <location>
        <begin position="156"/>
        <end position="179"/>
    </location>
</feature>
<feature type="transmembrane region" description="Helical" evidence="7">
    <location>
        <begin position="73"/>
        <end position="96"/>
    </location>
</feature>
<evidence type="ECO:0000256" key="1">
    <source>
        <dbReference type="ARBA" id="ARBA00004651"/>
    </source>
</evidence>
<dbReference type="InterPro" id="IPR035906">
    <property type="entry name" value="MetI-like_sf"/>
</dbReference>
<keyword evidence="6 7" id="KW-0472">Membrane</keyword>
<feature type="transmembrane region" description="Helical" evidence="7">
    <location>
        <begin position="12"/>
        <end position="39"/>
    </location>
</feature>
<evidence type="ECO:0000256" key="5">
    <source>
        <dbReference type="ARBA" id="ARBA00022989"/>
    </source>
</evidence>
<dbReference type="Pfam" id="PF00528">
    <property type="entry name" value="BPD_transp_1"/>
    <property type="match status" value="1"/>
</dbReference>